<dbReference type="Pfam" id="PF00724">
    <property type="entry name" value="Oxidored_FMN"/>
    <property type="match status" value="1"/>
</dbReference>
<protein>
    <recommendedName>
        <fullName evidence="2">NADH:flavin oxidoreductase/NADH oxidase N-terminal domain-containing protein</fullName>
    </recommendedName>
</protein>
<dbReference type="PANTHER" id="PTHR22893">
    <property type="entry name" value="NADH OXIDOREDUCTASE-RELATED"/>
    <property type="match status" value="1"/>
</dbReference>
<organism evidence="3 5">
    <name type="scientific">Verticillium longisporum</name>
    <name type="common">Verticillium dahliae var. longisporum</name>
    <dbReference type="NCBI Taxonomy" id="100787"/>
    <lineage>
        <taxon>Eukaryota</taxon>
        <taxon>Fungi</taxon>
        <taxon>Dikarya</taxon>
        <taxon>Ascomycota</taxon>
        <taxon>Pezizomycotina</taxon>
        <taxon>Sordariomycetes</taxon>
        <taxon>Hypocreomycetidae</taxon>
        <taxon>Glomerellales</taxon>
        <taxon>Plectosphaerellaceae</taxon>
        <taxon>Verticillium</taxon>
    </lineage>
</organism>
<dbReference type="EMBL" id="CVQI01034962">
    <property type="protein sequence ID" value="CRK45625.1"/>
    <property type="molecule type" value="Genomic_DNA"/>
</dbReference>
<gene>
    <name evidence="3" type="ORF">BN1708_016617</name>
    <name evidence="4" type="ORF">BN1723_016578</name>
</gene>
<dbReference type="GO" id="GO:0010181">
    <property type="term" value="F:FMN binding"/>
    <property type="evidence" value="ECO:0007669"/>
    <property type="project" value="InterPro"/>
</dbReference>
<evidence type="ECO:0000259" key="2">
    <source>
        <dbReference type="Pfam" id="PF00724"/>
    </source>
</evidence>
<keyword evidence="1" id="KW-0285">Flavoprotein</keyword>
<dbReference type="STRING" id="100787.A0A0G4MVS9"/>
<accession>A0A0G4MVS9</accession>
<proteinExistence type="predicted"/>
<dbReference type="AlphaFoldDB" id="A0A0G4MVS9"/>
<dbReference type="EMBL" id="CVQH01025394">
    <property type="protein sequence ID" value="CRK38293.1"/>
    <property type="molecule type" value="Genomic_DNA"/>
</dbReference>
<dbReference type="Proteomes" id="UP000044602">
    <property type="component" value="Unassembled WGS sequence"/>
</dbReference>
<dbReference type="InterPro" id="IPR001155">
    <property type="entry name" value="OxRdtase_FMN_N"/>
</dbReference>
<dbReference type="Gene3D" id="3.20.20.70">
    <property type="entry name" value="Aldolase class I"/>
    <property type="match status" value="1"/>
</dbReference>
<dbReference type="InterPro" id="IPR045247">
    <property type="entry name" value="Oye-like"/>
</dbReference>
<sequence length="369" mass="40930">MGESKLFQPVTVGNMKLEQRLAMCPLTRFRATERHVPMPSFEQYYGQRASTSGTLLVSEGTFIAPQHGGYANVPGIYNEEQIEAWRKVTDAVHDKGSFIVCQLWALGRTASVEMSEKEEIVFRSSGNIAVDADRPAPAPLILEEIKTTAQQYAKAAKNAMRAGFDAVELHGANGYLIDQFLQDTANNRTDSYGGSVDNRSRFALEMVQAVCDAVGPERTGIRFSPWSTFNAMKMEDPIPQFTDIIKKLNPLNLAYIHLVESRIAGNLDVEAVDSLAFAVEAREGPLLIAGGHTPETARRLVDEDFPDKDIVVGFGRFFISTPDLPFRIKTGLELSKYNRDTFYTPMSTVGYTDYPFSKEFIDQSQGSLA</sequence>
<dbReference type="CDD" id="cd02933">
    <property type="entry name" value="OYE_like_FMN"/>
    <property type="match status" value="1"/>
</dbReference>
<feature type="domain" description="NADH:flavin oxidoreductase/NADH oxidase N-terminal" evidence="2">
    <location>
        <begin position="5"/>
        <end position="334"/>
    </location>
</feature>
<name>A0A0G4MVS9_VERLO</name>
<dbReference type="GO" id="GO:0003959">
    <property type="term" value="F:NADPH dehydrogenase activity"/>
    <property type="evidence" value="ECO:0007669"/>
    <property type="project" value="TreeGrafter"/>
</dbReference>
<evidence type="ECO:0000256" key="1">
    <source>
        <dbReference type="ARBA" id="ARBA00022630"/>
    </source>
</evidence>
<dbReference type="InterPro" id="IPR013785">
    <property type="entry name" value="Aldolase_TIM"/>
</dbReference>
<dbReference type="FunFam" id="3.20.20.70:FF:000138">
    <property type="entry name" value="NADPH dehydrogenase 1"/>
    <property type="match status" value="1"/>
</dbReference>
<evidence type="ECO:0000313" key="4">
    <source>
        <dbReference type="EMBL" id="CRK45625.1"/>
    </source>
</evidence>
<evidence type="ECO:0000313" key="3">
    <source>
        <dbReference type="EMBL" id="CRK38293.1"/>
    </source>
</evidence>
<keyword evidence="5" id="KW-1185">Reference proteome</keyword>
<evidence type="ECO:0000313" key="5">
    <source>
        <dbReference type="Proteomes" id="UP000044602"/>
    </source>
</evidence>
<feature type="non-terminal residue" evidence="3">
    <location>
        <position position="369"/>
    </location>
</feature>
<reference evidence="5 6" key="1">
    <citation type="submission" date="2015-05" db="EMBL/GenBank/DDBJ databases">
        <authorList>
            <person name="Fogelqvist Johan"/>
        </authorList>
    </citation>
    <scope>NUCLEOTIDE SEQUENCE [LARGE SCALE GENOMIC DNA]</scope>
    <source>
        <strain evidence="3">VL1</strain>
        <strain evidence="4">VL2</strain>
    </source>
</reference>
<dbReference type="Proteomes" id="UP000045706">
    <property type="component" value="Unassembled WGS sequence"/>
</dbReference>
<dbReference type="PANTHER" id="PTHR22893:SF91">
    <property type="entry name" value="NADPH DEHYDROGENASE 2-RELATED"/>
    <property type="match status" value="1"/>
</dbReference>
<evidence type="ECO:0000313" key="6">
    <source>
        <dbReference type="Proteomes" id="UP000045706"/>
    </source>
</evidence>
<dbReference type="SUPFAM" id="SSF51395">
    <property type="entry name" value="FMN-linked oxidoreductases"/>
    <property type="match status" value="1"/>
</dbReference>